<accession>A0AAV2R7U0</accession>
<sequence>MTMAANNSTRCNDGTQVLQCDGLSRESCNITLSNEITNTDTTHSHEDNNSDQEGCDSQLSSIDRTQEYETEIQRYTEEANSIVATTFNQIEGNSQLSNLIGTQAYETEIRRYPEEANSSEATNDNQIESNSQLSNLTGTQAYETEIRRYSEEPNSSVATNDNQTESNCQLSNLTGALAYESEIQRHLYIGHRNSTCRCRYSGVVHGVSVPPCYTCSSSDLPPPYRKKERSKVMRKLSKILNSSNENGNSSHSNLRESTIFTINGNAQDMPYRTENVADEIHTSIQAAYPVSRFPYMNRGLENWQPPNNQTSLESEMQGRPLFRANPFCLVTNIRYKLLYSTVFSMMLTVSLFGIHQAPFALFFSTLIFTIAVFLPLINFIEHIVVMKRNCELYQQSISENQPPISDIGLTNPAFCCDERETITAESLNPNDRIQEQDEISEGNNELISDSNGSASIPTNGSNNPTVNENELSFNESEPSTTDSMVPINWNQENDDIAEGNNESISDSNISERTSTHGLNNPTISENELSVHEQEPSNTGPCVPFDRI</sequence>
<keyword evidence="2" id="KW-0472">Membrane</keyword>
<feature type="transmembrane region" description="Helical" evidence="2">
    <location>
        <begin position="337"/>
        <end position="354"/>
    </location>
</feature>
<feature type="compositionally biased region" description="Polar residues" evidence="1">
    <location>
        <begin position="515"/>
        <end position="527"/>
    </location>
</feature>
<feature type="compositionally biased region" description="Low complexity" evidence="1">
    <location>
        <begin position="500"/>
        <end position="511"/>
    </location>
</feature>
<dbReference type="AlphaFoldDB" id="A0AAV2R7U0"/>
<evidence type="ECO:0000256" key="1">
    <source>
        <dbReference type="SAM" id="MobiDB-lite"/>
    </source>
</evidence>
<feature type="compositionally biased region" description="Polar residues" evidence="1">
    <location>
        <begin position="441"/>
        <end position="491"/>
    </location>
</feature>
<keyword evidence="2" id="KW-1133">Transmembrane helix</keyword>
<evidence type="ECO:0000256" key="2">
    <source>
        <dbReference type="SAM" id="Phobius"/>
    </source>
</evidence>
<organism evidence="3 4">
    <name type="scientific">Meganyctiphanes norvegica</name>
    <name type="common">Northern krill</name>
    <name type="synonym">Thysanopoda norvegica</name>
    <dbReference type="NCBI Taxonomy" id="48144"/>
    <lineage>
        <taxon>Eukaryota</taxon>
        <taxon>Metazoa</taxon>
        <taxon>Ecdysozoa</taxon>
        <taxon>Arthropoda</taxon>
        <taxon>Crustacea</taxon>
        <taxon>Multicrustacea</taxon>
        <taxon>Malacostraca</taxon>
        <taxon>Eumalacostraca</taxon>
        <taxon>Eucarida</taxon>
        <taxon>Euphausiacea</taxon>
        <taxon>Euphausiidae</taxon>
        <taxon>Meganyctiphanes</taxon>
    </lineage>
</organism>
<reference evidence="3 4" key="1">
    <citation type="submission" date="2024-05" db="EMBL/GenBank/DDBJ databases">
        <authorList>
            <person name="Wallberg A."/>
        </authorList>
    </citation>
    <scope>NUCLEOTIDE SEQUENCE [LARGE SCALE GENOMIC DNA]</scope>
</reference>
<comment type="caution">
    <text evidence="3">The sequence shown here is derived from an EMBL/GenBank/DDBJ whole genome shotgun (WGS) entry which is preliminary data.</text>
</comment>
<feature type="transmembrane region" description="Helical" evidence="2">
    <location>
        <begin position="360"/>
        <end position="380"/>
    </location>
</feature>
<protein>
    <submittedName>
        <fullName evidence="3">Uncharacterized protein</fullName>
    </submittedName>
</protein>
<feature type="region of interest" description="Disordered" evidence="1">
    <location>
        <begin position="425"/>
        <end position="547"/>
    </location>
</feature>
<feature type="compositionally biased region" description="Polar residues" evidence="1">
    <location>
        <begin position="116"/>
        <end position="139"/>
    </location>
</feature>
<name>A0AAV2R7U0_MEGNR</name>
<feature type="region of interest" description="Disordered" evidence="1">
    <location>
        <begin position="115"/>
        <end position="139"/>
    </location>
</feature>
<evidence type="ECO:0000313" key="4">
    <source>
        <dbReference type="Proteomes" id="UP001497623"/>
    </source>
</evidence>
<proteinExistence type="predicted"/>
<dbReference type="Proteomes" id="UP001497623">
    <property type="component" value="Unassembled WGS sequence"/>
</dbReference>
<keyword evidence="4" id="KW-1185">Reference proteome</keyword>
<feature type="region of interest" description="Disordered" evidence="1">
    <location>
        <begin position="38"/>
        <end position="59"/>
    </location>
</feature>
<keyword evidence="2" id="KW-0812">Transmembrane</keyword>
<dbReference type="EMBL" id="CAXKWB010017779">
    <property type="protein sequence ID" value="CAL4119815.1"/>
    <property type="molecule type" value="Genomic_DNA"/>
</dbReference>
<gene>
    <name evidence="3" type="ORF">MNOR_LOCUS21782</name>
</gene>
<evidence type="ECO:0000313" key="3">
    <source>
        <dbReference type="EMBL" id="CAL4119815.1"/>
    </source>
</evidence>